<organism evidence="2 3">
    <name type="scientific">Ascobolus immersus RN42</name>
    <dbReference type="NCBI Taxonomy" id="1160509"/>
    <lineage>
        <taxon>Eukaryota</taxon>
        <taxon>Fungi</taxon>
        <taxon>Dikarya</taxon>
        <taxon>Ascomycota</taxon>
        <taxon>Pezizomycotina</taxon>
        <taxon>Pezizomycetes</taxon>
        <taxon>Pezizales</taxon>
        <taxon>Ascobolaceae</taxon>
        <taxon>Ascobolus</taxon>
    </lineage>
</organism>
<evidence type="ECO:0000313" key="3">
    <source>
        <dbReference type="Proteomes" id="UP000275078"/>
    </source>
</evidence>
<dbReference type="Proteomes" id="UP000275078">
    <property type="component" value="Unassembled WGS sequence"/>
</dbReference>
<feature type="region of interest" description="Disordered" evidence="1">
    <location>
        <begin position="312"/>
        <end position="344"/>
    </location>
</feature>
<dbReference type="EMBL" id="ML119829">
    <property type="protein sequence ID" value="RPA73223.1"/>
    <property type="molecule type" value="Genomic_DNA"/>
</dbReference>
<gene>
    <name evidence="2" type="ORF">BJ508DRAFT_419140</name>
</gene>
<evidence type="ECO:0000313" key="2">
    <source>
        <dbReference type="EMBL" id="RPA73223.1"/>
    </source>
</evidence>
<proteinExistence type="predicted"/>
<sequence length="344" mass="38608">MATTQADVPPEQTSRFNISNPYYKRYSNLDLRNLGNSENRLIEKFKADPTPKGFFEFAVEIAILVQADILDELERHWADSTLYNSGSPLVLVGAGESEWNTFRAKRWGKNVTHLETELSAIAERLGMLSTANGGEIRDIVEHGLNRVKEIFAIGSYCSEAPAPRQCRQVPGGYALSASRLSEEYDEIKKETSEYWGGQFVPTITEKNSVQELADMLLDLVRFNFSETIARASPIDLLNDLNASGDSGIWDLQFFAKFKQATDKVVLGYDTLIKDQESKGSVFYKSCEQEYGMVSAYCKDGIHNPIQIHYQKENDKRADGTLATPTNKERPRVRNSRVHGSLVGS</sequence>
<dbReference type="AlphaFoldDB" id="A0A3N4HGN4"/>
<accession>A0A3N4HGN4</accession>
<protein>
    <submittedName>
        <fullName evidence="2">Uncharacterized protein</fullName>
    </submittedName>
</protein>
<keyword evidence="3" id="KW-1185">Reference proteome</keyword>
<reference evidence="2 3" key="1">
    <citation type="journal article" date="2018" name="Nat. Ecol. Evol.">
        <title>Pezizomycetes genomes reveal the molecular basis of ectomycorrhizal truffle lifestyle.</title>
        <authorList>
            <person name="Murat C."/>
            <person name="Payen T."/>
            <person name="Noel B."/>
            <person name="Kuo A."/>
            <person name="Morin E."/>
            <person name="Chen J."/>
            <person name="Kohler A."/>
            <person name="Krizsan K."/>
            <person name="Balestrini R."/>
            <person name="Da Silva C."/>
            <person name="Montanini B."/>
            <person name="Hainaut M."/>
            <person name="Levati E."/>
            <person name="Barry K.W."/>
            <person name="Belfiori B."/>
            <person name="Cichocki N."/>
            <person name="Clum A."/>
            <person name="Dockter R.B."/>
            <person name="Fauchery L."/>
            <person name="Guy J."/>
            <person name="Iotti M."/>
            <person name="Le Tacon F."/>
            <person name="Lindquist E.A."/>
            <person name="Lipzen A."/>
            <person name="Malagnac F."/>
            <person name="Mello A."/>
            <person name="Molinier V."/>
            <person name="Miyauchi S."/>
            <person name="Poulain J."/>
            <person name="Riccioni C."/>
            <person name="Rubini A."/>
            <person name="Sitrit Y."/>
            <person name="Splivallo R."/>
            <person name="Traeger S."/>
            <person name="Wang M."/>
            <person name="Zifcakova L."/>
            <person name="Wipf D."/>
            <person name="Zambonelli A."/>
            <person name="Paolocci F."/>
            <person name="Nowrousian M."/>
            <person name="Ottonello S."/>
            <person name="Baldrian P."/>
            <person name="Spatafora J.W."/>
            <person name="Henrissat B."/>
            <person name="Nagy L.G."/>
            <person name="Aury J.M."/>
            <person name="Wincker P."/>
            <person name="Grigoriev I.V."/>
            <person name="Bonfante P."/>
            <person name="Martin F.M."/>
        </authorList>
    </citation>
    <scope>NUCLEOTIDE SEQUENCE [LARGE SCALE GENOMIC DNA]</scope>
    <source>
        <strain evidence="2 3">RN42</strain>
    </source>
</reference>
<evidence type="ECO:0000256" key="1">
    <source>
        <dbReference type="SAM" id="MobiDB-lite"/>
    </source>
</evidence>
<name>A0A3N4HGN4_ASCIM</name>